<organism evidence="1 2">
    <name type="scientific">Diversispora epigaea</name>
    <dbReference type="NCBI Taxonomy" id="1348612"/>
    <lineage>
        <taxon>Eukaryota</taxon>
        <taxon>Fungi</taxon>
        <taxon>Fungi incertae sedis</taxon>
        <taxon>Mucoromycota</taxon>
        <taxon>Glomeromycotina</taxon>
        <taxon>Glomeromycetes</taxon>
        <taxon>Diversisporales</taxon>
        <taxon>Diversisporaceae</taxon>
        <taxon>Diversispora</taxon>
    </lineage>
</organism>
<dbReference type="AlphaFoldDB" id="A0A397GA28"/>
<reference evidence="1 2" key="1">
    <citation type="submission" date="2018-08" db="EMBL/GenBank/DDBJ databases">
        <title>Genome and evolution of the arbuscular mycorrhizal fungus Diversispora epigaea (formerly Glomus versiforme) and its bacterial endosymbionts.</title>
        <authorList>
            <person name="Sun X."/>
            <person name="Fei Z."/>
            <person name="Harrison M."/>
        </authorList>
    </citation>
    <scope>NUCLEOTIDE SEQUENCE [LARGE SCALE GENOMIC DNA]</scope>
    <source>
        <strain evidence="1 2">IT104</strain>
    </source>
</reference>
<dbReference type="Proteomes" id="UP000266861">
    <property type="component" value="Unassembled WGS sequence"/>
</dbReference>
<proteinExistence type="predicted"/>
<keyword evidence="2" id="KW-1185">Reference proteome</keyword>
<gene>
    <name evidence="1" type="ORF">Glove_621g20</name>
</gene>
<protein>
    <submittedName>
        <fullName evidence="1">Uncharacterized protein</fullName>
    </submittedName>
</protein>
<sequence length="305" mass="35861">MLAEYNDQNYWKTEEDLSSVLNMKKLFCLVVFDVFSKIRCIQPGTYNVLWRIKVNKNFYGLEYLVPIRVIDIPDGGIDLKKSSHHTELSSRDKRKKLAFVENFNATQIAKKWDVTLPRFSNLLTNARRQKILKIYNDHGHLHSIMMKKKYTLYKQLNRHYMMLKFTPMFPQKSLLCHKGMHPLVLVDWIGKQSWRIRVVRDVGERFNTECLASALQSDTPFVEDGIAARYYVWEVEKDRELFKEVTDGEITLCISLVNNPPVKFNRENLIKAADNCERTAQYNLGDVYLHGKLGKEKDEELIRHP</sequence>
<name>A0A397GA28_9GLOM</name>
<dbReference type="EMBL" id="PQFF01000515">
    <property type="protein sequence ID" value="RHZ46458.1"/>
    <property type="molecule type" value="Genomic_DNA"/>
</dbReference>
<comment type="caution">
    <text evidence="1">The sequence shown here is derived from an EMBL/GenBank/DDBJ whole genome shotgun (WGS) entry which is preliminary data.</text>
</comment>
<accession>A0A397GA28</accession>
<evidence type="ECO:0000313" key="1">
    <source>
        <dbReference type="EMBL" id="RHZ46458.1"/>
    </source>
</evidence>
<evidence type="ECO:0000313" key="2">
    <source>
        <dbReference type="Proteomes" id="UP000266861"/>
    </source>
</evidence>